<gene>
    <name evidence="3" type="ORF">CCAX7_44040</name>
</gene>
<keyword evidence="2" id="KW-0472">Membrane</keyword>
<evidence type="ECO:0000256" key="2">
    <source>
        <dbReference type="SAM" id="Phobius"/>
    </source>
</evidence>
<evidence type="ECO:0000313" key="4">
    <source>
        <dbReference type="Proteomes" id="UP000287394"/>
    </source>
</evidence>
<evidence type="ECO:0000256" key="1">
    <source>
        <dbReference type="SAM" id="MobiDB-lite"/>
    </source>
</evidence>
<evidence type="ECO:0000313" key="3">
    <source>
        <dbReference type="EMBL" id="BDI32353.1"/>
    </source>
</evidence>
<accession>A0A402CXB0</accession>
<reference evidence="3 4" key="1">
    <citation type="journal article" date="2019" name="Int. J. Syst. Evol. Microbiol.">
        <title>Capsulimonas corticalis gen. nov., sp. nov., an aerobic capsulated bacterium, of a novel bacterial order, Capsulimonadales ord. nov., of the class Armatimonadia of the phylum Armatimonadetes.</title>
        <authorList>
            <person name="Li J."/>
            <person name="Kudo C."/>
            <person name="Tonouchi A."/>
        </authorList>
    </citation>
    <scope>NUCLEOTIDE SEQUENCE [LARGE SCALE GENOMIC DNA]</scope>
    <source>
        <strain evidence="3 4">AX-7</strain>
    </source>
</reference>
<dbReference type="EMBL" id="AP025739">
    <property type="protein sequence ID" value="BDI32353.1"/>
    <property type="molecule type" value="Genomic_DNA"/>
</dbReference>
<proteinExistence type="predicted"/>
<dbReference type="Proteomes" id="UP000287394">
    <property type="component" value="Chromosome"/>
</dbReference>
<organism evidence="3 4">
    <name type="scientific">Capsulimonas corticalis</name>
    <dbReference type="NCBI Taxonomy" id="2219043"/>
    <lineage>
        <taxon>Bacteria</taxon>
        <taxon>Bacillati</taxon>
        <taxon>Armatimonadota</taxon>
        <taxon>Armatimonadia</taxon>
        <taxon>Capsulimonadales</taxon>
        <taxon>Capsulimonadaceae</taxon>
        <taxon>Capsulimonas</taxon>
    </lineage>
</organism>
<sequence>MKKEISPLVVIGAIVVIIGFVGYFGWRAVSPAQPPAGSYTPGVPPWLDKSSANYGKPTGAPVPPGTSSPRG</sequence>
<feature type="transmembrane region" description="Helical" evidence="2">
    <location>
        <begin position="7"/>
        <end position="26"/>
    </location>
</feature>
<keyword evidence="2" id="KW-0812">Transmembrane</keyword>
<protein>
    <submittedName>
        <fullName evidence="3">Uncharacterized protein</fullName>
    </submittedName>
</protein>
<feature type="region of interest" description="Disordered" evidence="1">
    <location>
        <begin position="50"/>
        <end position="71"/>
    </location>
</feature>
<feature type="compositionally biased region" description="Pro residues" evidence="1">
    <location>
        <begin position="60"/>
        <end position="71"/>
    </location>
</feature>
<name>A0A402CXB0_9BACT</name>
<dbReference type="RefSeq" id="WP_119321965.1">
    <property type="nucleotide sequence ID" value="NZ_AP025739.1"/>
</dbReference>
<keyword evidence="4" id="KW-1185">Reference proteome</keyword>
<dbReference type="KEGG" id="ccot:CCAX7_44040"/>
<dbReference type="AlphaFoldDB" id="A0A402CXB0"/>
<keyword evidence="2" id="KW-1133">Transmembrane helix</keyword>